<dbReference type="GO" id="GO:0016020">
    <property type="term" value="C:membrane"/>
    <property type="evidence" value="ECO:0007669"/>
    <property type="project" value="UniProtKB-SubCell"/>
</dbReference>
<feature type="domain" description="Cytochrome oxidase subunit II copper A binding" evidence="14">
    <location>
        <begin position="101"/>
        <end position="212"/>
    </location>
</feature>
<feature type="transmembrane region" description="Helical" evidence="13">
    <location>
        <begin position="20"/>
        <end position="41"/>
    </location>
</feature>
<evidence type="ECO:0000256" key="3">
    <source>
        <dbReference type="ARBA" id="ARBA00012949"/>
    </source>
</evidence>
<dbReference type="PROSITE" id="PS50857">
    <property type="entry name" value="COX2_CUA"/>
    <property type="match status" value="1"/>
</dbReference>
<keyword evidence="11" id="KW-0186">Copper</keyword>
<dbReference type="GO" id="GO:0004129">
    <property type="term" value="F:cytochrome-c oxidase activity"/>
    <property type="evidence" value="ECO:0007669"/>
    <property type="project" value="UniProtKB-EC"/>
</dbReference>
<proteinExistence type="inferred from homology"/>
<feature type="transmembrane region" description="Helical" evidence="13">
    <location>
        <begin position="70"/>
        <end position="91"/>
    </location>
</feature>
<dbReference type="SUPFAM" id="SSF49503">
    <property type="entry name" value="Cupredoxins"/>
    <property type="match status" value="1"/>
</dbReference>
<keyword evidence="7" id="KW-0479">Metal-binding</keyword>
<keyword evidence="8" id="KW-1278">Translocase</keyword>
<keyword evidence="10 13" id="KW-1133">Transmembrane helix</keyword>
<evidence type="ECO:0000256" key="4">
    <source>
        <dbReference type="ARBA" id="ARBA00022448"/>
    </source>
</evidence>
<sequence length="215" mass="23614">MPTIAELSPITSQWQSLFNLYLTIGTVTGVVVISLLVVNTLRYRDRPGRQNPSDAIEEAKIPAERGTIGAALLLTLIVAGILFAITIGTMATVDLIEKPPKGTLHINVEGFQWGWRFTYPNGRETVNEVRIPAGEVTVFYVTSTDVFHKFQLVEFKIGVDAIPGKVNKIWISTEKAGEYLIQCYELCGVGHAVMAAKLIVMEPSEFKAWYEGGGA</sequence>
<evidence type="ECO:0000256" key="2">
    <source>
        <dbReference type="ARBA" id="ARBA00007866"/>
    </source>
</evidence>
<dbReference type="GO" id="GO:0016491">
    <property type="term" value="F:oxidoreductase activity"/>
    <property type="evidence" value="ECO:0007669"/>
    <property type="project" value="InterPro"/>
</dbReference>
<dbReference type="InterPro" id="IPR014222">
    <property type="entry name" value="Cyt_c_oxidase_su2"/>
</dbReference>
<keyword evidence="4" id="KW-0813">Transport</keyword>
<reference evidence="15" key="1">
    <citation type="journal article" date="2020" name="ISME J.">
        <title>Gammaproteobacteria mediating utilization of methyl-, sulfur- and petroleum organic compounds in deep ocean hydrothermal plumes.</title>
        <authorList>
            <person name="Zhou Z."/>
            <person name="Liu Y."/>
            <person name="Pan J."/>
            <person name="Cron B.R."/>
            <person name="Toner B.M."/>
            <person name="Anantharaman K."/>
            <person name="Breier J.A."/>
            <person name="Dick G.J."/>
            <person name="Li M."/>
        </authorList>
    </citation>
    <scope>NUCLEOTIDE SEQUENCE</scope>
    <source>
        <strain evidence="15">SZUA-1515</strain>
    </source>
</reference>
<dbReference type="Pfam" id="PF00116">
    <property type="entry name" value="COX2"/>
    <property type="match status" value="1"/>
</dbReference>
<comment type="subcellular location">
    <subcellularLocation>
        <location evidence="1">Membrane</location>
        <topology evidence="1">Multi-pass membrane protein</topology>
    </subcellularLocation>
</comment>
<name>A0A832ZVG6_CALS0</name>
<dbReference type="PANTHER" id="PTHR22888:SF9">
    <property type="entry name" value="CYTOCHROME C OXIDASE SUBUNIT 2"/>
    <property type="match status" value="1"/>
</dbReference>
<dbReference type="EMBL" id="DQVM01000071">
    <property type="protein sequence ID" value="HIQ29650.1"/>
    <property type="molecule type" value="Genomic_DNA"/>
</dbReference>
<evidence type="ECO:0000313" key="16">
    <source>
        <dbReference type="Proteomes" id="UP000608579"/>
    </source>
</evidence>
<keyword evidence="9" id="KW-0249">Electron transport</keyword>
<dbReference type="EC" id="7.1.1.9" evidence="3"/>
<dbReference type="InterPro" id="IPR008972">
    <property type="entry name" value="Cupredoxin"/>
</dbReference>
<evidence type="ECO:0000259" key="14">
    <source>
        <dbReference type="PROSITE" id="PS50857"/>
    </source>
</evidence>
<evidence type="ECO:0000256" key="5">
    <source>
        <dbReference type="ARBA" id="ARBA00022660"/>
    </source>
</evidence>
<evidence type="ECO:0000256" key="8">
    <source>
        <dbReference type="ARBA" id="ARBA00022967"/>
    </source>
</evidence>
<accession>A0A832ZVG6</accession>
<keyword evidence="12 13" id="KW-0472">Membrane</keyword>
<dbReference type="InterPro" id="IPR045187">
    <property type="entry name" value="CcO_II"/>
</dbReference>
<dbReference type="Proteomes" id="UP000608579">
    <property type="component" value="Unassembled WGS sequence"/>
</dbReference>
<gene>
    <name evidence="15" type="primary">coxB</name>
    <name evidence="15" type="ORF">EYH45_03700</name>
</gene>
<dbReference type="InterPro" id="IPR002429">
    <property type="entry name" value="CcO_II-like_C"/>
</dbReference>
<dbReference type="GO" id="GO:0042773">
    <property type="term" value="P:ATP synthesis coupled electron transport"/>
    <property type="evidence" value="ECO:0007669"/>
    <property type="project" value="TreeGrafter"/>
</dbReference>
<dbReference type="InterPro" id="IPR001505">
    <property type="entry name" value="Copper_CuA"/>
</dbReference>
<evidence type="ECO:0000313" key="15">
    <source>
        <dbReference type="EMBL" id="HIQ29650.1"/>
    </source>
</evidence>
<organism evidence="15 16">
    <name type="scientific">Caldiarchaeum subterraneum</name>
    <dbReference type="NCBI Taxonomy" id="311458"/>
    <lineage>
        <taxon>Archaea</taxon>
        <taxon>Nitrososphaerota</taxon>
        <taxon>Candidatus Caldarchaeales</taxon>
        <taxon>Candidatus Caldarchaeaceae</taxon>
        <taxon>Candidatus Caldarchaeum</taxon>
    </lineage>
</organism>
<protein>
    <recommendedName>
        <fullName evidence="3">cytochrome-c oxidase</fullName>
        <ecNumber evidence="3">7.1.1.9</ecNumber>
    </recommendedName>
</protein>
<dbReference type="Gene3D" id="1.10.287.90">
    <property type="match status" value="1"/>
</dbReference>
<evidence type="ECO:0000256" key="9">
    <source>
        <dbReference type="ARBA" id="ARBA00022982"/>
    </source>
</evidence>
<comment type="caution">
    <text evidence="15">The sequence shown here is derived from an EMBL/GenBank/DDBJ whole genome shotgun (WGS) entry which is preliminary data.</text>
</comment>
<dbReference type="InterPro" id="IPR036257">
    <property type="entry name" value="Cyt_c_oxidase_su2_TM_sf"/>
</dbReference>
<dbReference type="GO" id="GO:0005507">
    <property type="term" value="F:copper ion binding"/>
    <property type="evidence" value="ECO:0007669"/>
    <property type="project" value="InterPro"/>
</dbReference>
<evidence type="ECO:0000256" key="10">
    <source>
        <dbReference type="ARBA" id="ARBA00022989"/>
    </source>
</evidence>
<dbReference type="PROSITE" id="PS00078">
    <property type="entry name" value="COX2"/>
    <property type="match status" value="1"/>
</dbReference>
<evidence type="ECO:0000256" key="13">
    <source>
        <dbReference type="SAM" id="Phobius"/>
    </source>
</evidence>
<dbReference type="NCBIfam" id="TIGR02866">
    <property type="entry name" value="CoxB"/>
    <property type="match status" value="1"/>
</dbReference>
<dbReference type="Gene3D" id="2.60.40.420">
    <property type="entry name" value="Cupredoxins - blue copper proteins"/>
    <property type="match status" value="1"/>
</dbReference>
<evidence type="ECO:0000256" key="12">
    <source>
        <dbReference type="ARBA" id="ARBA00023136"/>
    </source>
</evidence>
<dbReference type="AlphaFoldDB" id="A0A832ZVG6"/>
<dbReference type="PANTHER" id="PTHR22888">
    <property type="entry name" value="CYTOCHROME C OXIDASE, SUBUNIT II"/>
    <property type="match status" value="1"/>
</dbReference>
<evidence type="ECO:0000256" key="7">
    <source>
        <dbReference type="ARBA" id="ARBA00022723"/>
    </source>
</evidence>
<evidence type="ECO:0000256" key="11">
    <source>
        <dbReference type="ARBA" id="ARBA00023008"/>
    </source>
</evidence>
<comment type="similarity">
    <text evidence="2">Belongs to the cytochrome c oxidase subunit 2 family.</text>
</comment>
<evidence type="ECO:0000256" key="6">
    <source>
        <dbReference type="ARBA" id="ARBA00022692"/>
    </source>
</evidence>
<keyword evidence="5" id="KW-0679">Respiratory chain</keyword>
<keyword evidence="6 13" id="KW-0812">Transmembrane</keyword>
<evidence type="ECO:0000256" key="1">
    <source>
        <dbReference type="ARBA" id="ARBA00004141"/>
    </source>
</evidence>